<evidence type="ECO:0000313" key="2">
    <source>
        <dbReference type="EMBL" id="MFC0673955.1"/>
    </source>
</evidence>
<dbReference type="RefSeq" id="WP_376979891.1">
    <property type="nucleotide sequence ID" value="NZ_JBHLSV010000008.1"/>
</dbReference>
<accession>A0ABV6RAD7</accession>
<evidence type="ECO:0000313" key="3">
    <source>
        <dbReference type="Proteomes" id="UP001589793"/>
    </source>
</evidence>
<feature type="compositionally biased region" description="Low complexity" evidence="1">
    <location>
        <begin position="75"/>
        <end position="92"/>
    </location>
</feature>
<feature type="compositionally biased region" description="Low complexity" evidence="1">
    <location>
        <begin position="57"/>
        <end position="68"/>
    </location>
</feature>
<name>A0ABV6RAD7_9MICO</name>
<dbReference type="Proteomes" id="UP001589793">
    <property type="component" value="Unassembled WGS sequence"/>
</dbReference>
<proteinExistence type="predicted"/>
<sequence length="327" mass="33231">MRPSSSSSPASSPLAASPRHAPDAPRRRSLRAAGAVLALGVLLLGACSSPTDPEETASAPAGASDGGAQTPAPEPSAAGTDGSASPSSAAPPLECGTTGENELVILVLEGEVDCAEVQDMYAAYEPADDVLRPVEVAGWTCGWEMWPSPIGQDLFTDSVRCTKDDQRVRAGAPGTVPLPGVGVEPVGDWAFTQSDGGNWYAFTVPGTDLVCSIQPSPEGGRGLVGCMGAFPGADPVEGPGEQVEPNGAALVEGDEEASGLHWYGDPAFIPFRLDGSGFEEDLPQLPVGSSIYAYGVVCAVPAEGTVDCTAGEDRMSLAPASGSYDLP</sequence>
<evidence type="ECO:0008006" key="4">
    <source>
        <dbReference type="Google" id="ProtNLM"/>
    </source>
</evidence>
<gene>
    <name evidence="2" type="ORF">ACFFF6_08295</name>
</gene>
<feature type="region of interest" description="Disordered" evidence="1">
    <location>
        <begin position="48"/>
        <end position="96"/>
    </location>
</feature>
<keyword evidence="3" id="KW-1185">Reference proteome</keyword>
<organism evidence="2 3">
    <name type="scientific">Brachybacterium hainanense</name>
    <dbReference type="NCBI Taxonomy" id="1541174"/>
    <lineage>
        <taxon>Bacteria</taxon>
        <taxon>Bacillati</taxon>
        <taxon>Actinomycetota</taxon>
        <taxon>Actinomycetes</taxon>
        <taxon>Micrococcales</taxon>
        <taxon>Dermabacteraceae</taxon>
        <taxon>Brachybacterium</taxon>
    </lineage>
</organism>
<reference evidence="2 3" key="1">
    <citation type="submission" date="2024-09" db="EMBL/GenBank/DDBJ databases">
        <authorList>
            <person name="Sun Q."/>
            <person name="Mori K."/>
        </authorList>
    </citation>
    <scope>NUCLEOTIDE SEQUENCE [LARGE SCALE GENOMIC DNA]</scope>
    <source>
        <strain evidence="2 3">CICC 10874</strain>
    </source>
</reference>
<protein>
    <recommendedName>
        <fullName evidence="4">Septum formation-related domain-containing protein</fullName>
    </recommendedName>
</protein>
<evidence type="ECO:0000256" key="1">
    <source>
        <dbReference type="SAM" id="MobiDB-lite"/>
    </source>
</evidence>
<feature type="compositionally biased region" description="Low complexity" evidence="1">
    <location>
        <begin position="1"/>
        <end position="18"/>
    </location>
</feature>
<comment type="caution">
    <text evidence="2">The sequence shown here is derived from an EMBL/GenBank/DDBJ whole genome shotgun (WGS) entry which is preliminary data.</text>
</comment>
<dbReference type="EMBL" id="JBHLSV010000008">
    <property type="protein sequence ID" value="MFC0673955.1"/>
    <property type="molecule type" value="Genomic_DNA"/>
</dbReference>
<feature type="region of interest" description="Disordered" evidence="1">
    <location>
        <begin position="1"/>
        <end position="28"/>
    </location>
</feature>